<reference evidence="3" key="1">
    <citation type="submission" date="2020-11" db="EMBL/GenBank/DDBJ databases">
        <authorList>
            <person name="Tran Van P."/>
        </authorList>
    </citation>
    <scope>NUCLEOTIDE SEQUENCE</scope>
</reference>
<dbReference type="GO" id="GO:0005634">
    <property type="term" value="C:nucleus"/>
    <property type="evidence" value="ECO:0007669"/>
    <property type="project" value="InterPro"/>
</dbReference>
<feature type="region of interest" description="Disordered" evidence="1">
    <location>
        <begin position="474"/>
        <end position="499"/>
    </location>
</feature>
<organism evidence="3">
    <name type="scientific">Timema douglasi</name>
    <name type="common">Walking stick</name>
    <dbReference type="NCBI Taxonomy" id="61478"/>
    <lineage>
        <taxon>Eukaryota</taxon>
        <taxon>Metazoa</taxon>
        <taxon>Ecdysozoa</taxon>
        <taxon>Arthropoda</taxon>
        <taxon>Hexapoda</taxon>
        <taxon>Insecta</taxon>
        <taxon>Pterygota</taxon>
        <taxon>Neoptera</taxon>
        <taxon>Polyneoptera</taxon>
        <taxon>Phasmatodea</taxon>
        <taxon>Timematodea</taxon>
        <taxon>Timematoidea</taxon>
        <taxon>Timematidae</taxon>
        <taxon>Timema</taxon>
    </lineage>
</organism>
<protein>
    <recommendedName>
        <fullName evidence="2">DNA-repair protein Xrcc1 N-terminal domain-containing protein</fullName>
    </recommendedName>
</protein>
<evidence type="ECO:0000259" key="2">
    <source>
        <dbReference type="Pfam" id="PF01834"/>
    </source>
</evidence>
<dbReference type="EMBL" id="OA565319">
    <property type="protein sequence ID" value="CAD7196767.1"/>
    <property type="molecule type" value="Genomic_DNA"/>
</dbReference>
<evidence type="ECO:0000256" key="1">
    <source>
        <dbReference type="SAM" id="MobiDB-lite"/>
    </source>
</evidence>
<dbReference type="GO" id="GO:0003684">
    <property type="term" value="F:damaged DNA binding"/>
    <property type="evidence" value="ECO:0007669"/>
    <property type="project" value="InterPro"/>
</dbReference>
<evidence type="ECO:0000313" key="3">
    <source>
        <dbReference type="EMBL" id="CAD7196767.1"/>
    </source>
</evidence>
<gene>
    <name evidence="3" type="ORF">TDIB3V08_LOCUS3098</name>
</gene>
<dbReference type="AlphaFoldDB" id="A0A7R8VER4"/>
<dbReference type="Pfam" id="PF01834">
    <property type="entry name" value="XRCC1_N"/>
    <property type="match status" value="1"/>
</dbReference>
<dbReference type="GO" id="GO:0000012">
    <property type="term" value="P:single strand break repair"/>
    <property type="evidence" value="ECO:0007669"/>
    <property type="project" value="InterPro"/>
</dbReference>
<dbReference type="InterPro" id="IPR008979">
    <property type="entry name" value="Galactose-bd-like_sf"/>
</dbReference>
<proteinExistence type="predicted"/>
<dbReference type="PANTHER" id="PTHR11370:SF4">
    <property type="entry name" value="DNA-REPAIR PROTEIN XRCC1 N-TERMINAL DOMAIN-CONTAINING PROTEIN"/>
    <property type="match status" value="1"/>
</dbReference>
<feature type="region of interest" description="Disordered" evidence="1">
    <location>
        <begin position="431"/>
        <end position="455"/>
    </location>
</feature>
<accession>A0A7R8VER4</accession>
<feature type="compositionally biased region" description="Low complexity" evidence="1">
    <location>
        <begin position="481"/>
        <end position="494"/>
    </location>
</feature>
<dbReference type="PANTHER" id="PTHR11370">
    <property type="entry name" value="DNA-REPAIR PROTEIN XRCC1"/>
    <property type="match status" value="1"/>
</dbReference>
<dbReference type="InterPro" id="IPR002706">
    <property type="entry name" value="Xrcc1_N"/>
</dbReference>
<dbReference type="SUPFAM" id="SSF49785">
    <property type="entry name" value="Galactose-binding domain-like"/>
    <property type="match status" value="1"/>
</dbReference>
<feature type="domain" description="DNA-repair protein Xrcc1 N-terminal" evidence="2">
    <location>
        <begin position="56"/>
        <end position="183"/>
    </location>
</feature>
<sequence length="559" mass="62557">MIQHNLMALTGSPNTNMLANIPNKLGLAGSDYLHLVATNVTSSYMRKLLAQPYTYDPRYPAENLMKGEKWLSAPDCKVSTIEAIFIFNQAAVITSLDIGNHGSAFVAVMVCKNGSNEFKDLLPQVSLMSVTNSRTGKNKNVVRMLKKEDLCSDTRDEKWALVKLVCSQPFNMLAQFGLSFVKFYSLTEECQEEVKHTTQELMTFKKQVESSKTNRDILSRSHLLGGDSKMSRKDRLALELCKSIALDEPKDVTTEKIEPVQEEEESLFKAKVISYLDSLNLHYRNLKSIKTGDVRRNFEKSQDRNFSLKEQSDFVDILKNYVKNLNRGDSHADALSTPVKESCENDCDISPSILNTKSWDKRRNYLSDNVVTPSSSTSNGDYSGLGRIKICSSNRNSLLEGNTKLIEKHPDAQDSNERLSVLSPTVRRNILSLEDTDKEKPPPVHPTEIRTSITPSSAVEQLNTTSALANYATKKSEGRFSNSRTNNSESSSPNKKVDLKRKYLPATSVTRTTPKLMLVNLTENEMTNGATEDVDFVECPICNARPTVHNLQAACNLVR</sequence>
<name>A0A7R8VER4_TIMDO</name>
<dbReference type="GO" id="GO:0006284">
    <property type="term" value="P:base-excision repair"/>
    <property type="evidence" value="ECO:0007669"/>
    <property type="project" value="TreeGrafter"/>
</dbReference>
<dbReference type="Gene3D" id="2.60.120.260">
    <property type="entry name" value="Galactose-binding domain-like"/>
    <property type="match status" value="1"/>
</dbReference>